<feature type="transmembrane region" description="Helical" evidence="2">
    <location>
        <begin position="233"/>
        <end position="252"/>
    </location>
</feature>
<keyword evidence="2" id="KW-0472">Membrane</keyword>
<keyword evidence="2" id="KW-1133">Transmembrane helix</keyword>
<feature type="region of interest" description="Disordered" evidence="1">
    <location>
        <begin position="112"/>
        <end position="220"/>
    </location>
</feature>
<sequence>MPTCALVGESPPCTLYSFCPGSTEDECTCGMTAATYYLAAACLACADATESWDEYVSGINHIGCKGTGPPLHVVPPVLPPGYPAWALAMASATPVPVTFDLEAAQAFAAAATGTPTTSTTADNPPHATSDPQQTSSLSPHSPPSATDISGTGTGSTPSGSSQNSQGPSTHPVTSNSPSTTSHLSTGGTSPLSTTGVSGTRTPSGSGSDTGSTPSGTPQAQVVTTHRLKMQTGAIIGIVVALCAMISIAIFLLQRHKHRKRRTAHADLSVTPLPNVAPGFLVPSSAANNSDSQSTTTGRQRDFENELSATQEKTGNVQELERRATIVSQAAVGAVIPNGEGRRSPDADVRSQLRELTARMRDMESQMHSSSSVQRLSDGAPPDYSR</sequence>
<keyword evidence="4" id="KW-1185">Reference proteome</keyword>
<protein>
    <submittedName>
        <fullName evidence="3">Uncharacterized protein</fullName>
    </submittedName>
</protein>
<feature type="compositionally biased region" description="Low complexity" evidence="1">
    <location>
        <begin position="154"/>
        <end position="169"/>
    </location>
</feature>
<evidence type="ECO:0000256" key="2">
    <source>
        <dbReference type="SAM" id="Phobius"/>
    </source>
</evidence>
<feature type="compositionally biased region" description="Low complexity" evidence="1">
    <location>
        <begin position="112"/>
        <end position="121"/>
    </location>
</feature>
<dbReference type="AlphaFoldDB" id="A0AAD6ZQ65"/>
<dbReference type="EMBL" id="JARIHO010000033">
    <property type="protein sequence ID" value="KAJ7333935.1"/>
    <property type="molecule type" value="Genomic_DNA"/>
</dbReference>
<dbReference type="Proteomes" id="UP001218218">
    <property type="component" value="Unassembled WGS sequence"/>
</dbReference>
<reference evidence="3" key="1">
    <citation type="submission" date="2023-03" db="EMBL/GenBank/DDBJ databases">
        <title>Massive genome expansion in bonnet fungi (Mycena s.s.) driven by repeated elements and novel gene families across ecological guilds.</title>
        <authorList>
            <consortium name="Lawrence Berkeley National Laboratory"/>
            <person name="Harder C.B."/>
            <person name="Miyauchi S."/>
            <person name="Viragh M."/>
            <person name="Kuo A."/>
            <person name="Thoen E."/>
            <person name="Andreopoulos B."/>
            <person name="Lu D."/>
            <person name="Skrede I."/>
            <person name="Drula E."/>
            <person name="Henrissat B."/>
            <person name="Morin E."/>
            <person name="Kohler A."/>
            <person name="Barry K."/>
            <person name="LaButti K."/>
            <person name="Morin E."/>
            <person name="Salamov A."/>
            <person name="Lipzen A."/>
            <person name="Mereny Z."/>
            <person name="Hegedus B."/>
            <person name="Baldrian P."/>
            <person name="Stursova M."/>
            <person name="Weitz H."/>
            <person name="Taylor A."/>
            <person name="Grigoriev I.V."/>
            <person name="Nagy L.G."/>
            <person name="Martin F."/>
            <person name="Kauserud H."/>
        </authorList>
    </citation>
    <scope>NUCLEOTIDE SEQUENCE</scope>
    <source>
        <strain evidence="3">CBHHK002</strain>
    </source>
</reference>
<feature type="compositionally biased region" description="Polar residues" evidence="1">
    <location>
        <begin position="306"/>
        <end position="316"/>
    </location>
</feature>
<feature type="compositionally biased region" description="Polar residues" evidence="1">
    <location>
        <begin position="365"/>
        <end position="374"/>
    </location>
</feature>
<evidence type="ECO:0000313" key="3">
    <source>
        <dbReference type="EMBL" id="KAJ7333935.1"/>
    </source>
</evidence>
<organism evidence="3 4">
    <name type="scientific">Mycena albidolilacea</name>
    <dbReference type="NCBI Taxonomy" id="1033008"/>
    <lineage>
        <taxon>Eukaryota</taxon>
        <taxon>Fungi</taxon>
        <taxon>Dikarya</taxon>
        <taxon>Basidiomycota</taxon>
        <taxon>Agaricomycotina</taxon>
        <taxon>Agaricomycetes</taxon>
        <taxon>Agaricomycetidae</taxon>
        <taxon>Agaricales</taxon>
        <taxon>Marasmiineae</taxon>
        <taxon>Mycenaceae</taxon>
        <taxon>Mycena</taxon>
    </lineage>
</organism>
<feature type="compositionally biased region" description="Polar residues" evidence="1">
    <location>
        <begin position="129"/>
        <end position="148"/>
    </location>
</feature>
<comment type="caution">
    <text evidence="3">The sequence shown here is derived from an EMBL/GenBank/DDBJ whole genome shotgun (WGS) entry which is preliminary data.</text>
</comment>
<evidence type="ECO:0000256" key="1">
    <source>
        <dbReference type="SAM" id="MobiDB-lite"/>
    </source>
</evidence>
<feature type="region of interest" description="Disordered" evidence="1">
    <location>
        <begin position="282"/>
        <end position="317"/>
    </location>
</feature>
<keyword evidence="2" id="KW-0812">Transmembrane</keyword>
<accession>A0AAD6ZQ65</accession>
<gene>
    <name evidence="3" type="ORF">DFH08DRAFT_879797</name>
</gene>
<proteinExistence type="predicted"/>
<feature type="compositionally biased region" description="Low complexity" evidence="1">
    <location>
        <begin position="176"/>
        <end position="217"/>
    </location>
</feature>
<name>A0AAD6ZQ65_9AGAR</name>
<feature type="region of interest" description="Disordered" evidence="1">
    <location>
        <begin position="357"/>
        <end position="385"/>
    </location>
</feature>
<feature type="compositionally biased region" description="Polar residues" evidence="1">
    <location>
        <begin position="284"/>
        <end position="297"/>
    </location>
</feature>
<evidence type="ECO:0000313" key="4">
    <source>
        <dbReference type="Proteomes" id="UP001218218"/>
    </source>
</evidence>